<dbReference type="Pfam" id="PF13380">
    <property type="entry name" value="CoA_binding_2"/>
    <property type="match status" value="1"/>
</dbReference>
<dbReference type="PANTHER" id="PTHR33303:SF2">
    <property type="entry name" value="COA-BINDING DOMAIN-CONTAINING PROTEIN"/>
    <property type="match status" value="1"/>
</dbReference>
<evidence type="ECO:0000313" key="2">
    <source>
        <dbReference type="EMBL" id="MBB5220561.1"/>
    </source>
</evidence>
<dbReference type="Proteomes" id="UP000549457">
    <property type="component" value="Unassembled WGS sequence"/>
</dbReference>
<comment type="caution">
    <text evidence="2">The sequence shown here is derived from an EMBL/GenBank/DDBJ whole genome shotgun (WGS) entry which is preliminary data.</text>
</comment>
<dbReference type="PANTHER" id="PTHR33303">
    <property type="entry name" value="CYTOPLASMIC PROTEIN-RELATED"/>
    <property type="match status" value="1"/>
</dbReference>
<dbReference type="SUPFAM" id="SSF51735">
    <property type="entry name" value="NAD(P)-binding Rossmann-fold domains"/>
    <property type="match status" value="1"/>
</dbReference>
<accession>A0A840SMJ6</accession>
<proteinExistence type="predicted"/>
<dbReference type="AlphaFoldDB" id="A0A840SMJ6"/>
<dbReference type="InterPro" id="IPR003781">
    <property type="entry name" value="CoA-bd"/>
</dbReference>
<name>A0A840SMJ6_9RHOB</name>
<feature type="domain" description="CoA-binding" evidence="1">
    <location>
        <begin position="13"/>
        <end position="114"/>
    </location>
</feature>
<sequence>MRTYPDSLLRDVLARTKVIACVGVSKNEVRPSFYVARYLRLKGFRVIPVNPAYVGEKLLGETVCPDLASIPAEVGPVDMVDIFRKSDAAGAVVDEALEHLLGRGLSTIWMQIGVVDEAAAARAEARGVTVIMDLCPKLEYQRLHGELRMGGFNTGTISSRL</sequence>
<organism evidence="2 3">
    <name type="scientific">Amaricoccus macauensis</name>
    <dbReference type="NCBI Taxonomy" id="57001"/>
    <lineage>
        <taxon>Bacteria</taxon>
        <taxon>Pseudomonadati</taxon>
        <taxon>Pseudomonadota</taxon>
        <taxon>Alphaproteobacteria</taxon>
        <taxon>Rhodobacterales</taxon>
        <taxon>Paracoccaceae</taxon>
        <taxon>Amaricoccus</taxon>
    </lineage>
</organism>
<dbReference type="InterPro" id="IPR036291">
    <property type="entry name" value="NAD(P)-bd_dom_sf"/>
</dbReference>
<dbReference type="Gene3D" id="3.40.50.720">
    <property type="entry name" value="NAD(P)-binding Rossmann-like Domain"/>
    <property type="match status" value="1"/>
</dbReference>
<dbReference type="RefSeq" id="WP_184146746.1">
    <property type="nucleotide sequence ID" value="NZ_JACHFM010000001.1"/>
</dbReference>
<dbReference type="EMBL" id="JACHFM010000001">
    <property type="protein sequence ID" value="MBB5220561.1"/>
    <property type="molecule type" value="Genomic_DNA"/>
</dbReference>
<evidence type="ECO:0000313" key="3">
    <source>
        <dbReference type="Proteomes" id="UP000549457"/>
    </source>
</evidence>
<reference evidence="2 3" key="1">
    <citation type="submission" date="2020-08" db="EMBL/GenBank/DDBJ databases">
        <title>Genomic Encyclopedia of Type Strains, Phase IV (KMG-IV): sequencing the most valuable type-strain genomes for metagenomic binning, comparative biology and taxonomic classification.</title>
        <authorList>
            <person name="Goeker M."/>
        </authorList>
    </citation>
    <scope>NUCLEOTIDE SEQUENCE [LARGE SCALE GENOMIC DNA]</scope>
    <source>
        <strain evidence="2 3">DSM 101730</strain>
    </source>
</reference>
<dbReference type="SMART" id="SM00881">
    <property type="entry name" value="CoA_binding"/>
    <property type="match status" value="1"/>
</dbReference>
<protein>
    <recommendedName>
        <fullName evidence="1">CoA-binding domain-containing protein</fullName>
    </recommendedName>
</protein>
<gene>
    <name evidence="2" type="ORF">HNP73_000482</name>
</gene>
<evidence type="ECO:0000259" key="1">
    <source>
        <dbReference type="SMART" id="SM00881"/>
    </source>
</evidence>
<keyword evidence="3" id="KW-1185">Reference proteome</keyword>